<sequence length="203" mass="21988">MLHSGYSHPTLRWWQSASTSISPKNLMYPVFLVDEPDAVQDISSMPEVSRYGVEKIVNFIDPLVKKGLTSVLLFGVPSKLPKDDRASNADSSENPVLLAIPKIRAAFPELLVACDVCLCAYTNHGHCGILHSDGTINNEASIRRLAEVSVAYAKAGCHVVAPSDMMDGRVRAIKDALVSEGFGSRVAVLSYAVKFASSFYGPF</sequence>
<evidence type="ECO:0000313" key="13">
    <source>
        <dbReference type="RefSeq" id="XP_013789188.1"/>
    </source>
</evidence>
<dbReference type="InterPro" id="IPR013785">
    <property type="entry name" value="Aldolase_TIM"/>
</dbReference>
<evidence type="ECO:0000256" key="4">
    <source>
        <dbReference type="ARBA" id="ARBA00023133"/>
    </source>
</evidence>
<dbReference type="Proteomes" id="UP000694941">
    <property type="component" value="Unplaced"/>
</dbReference>
<keyword evidence="5" id="KW-0456">Lyase</keyword>
<keyword evidence="4" id="KW-0350">Heme biosynthesis</keyword>
<dbReference type="EC" id="4.2.1.24" evidence="3"/>
<reference evidence="13" key="1">
    <citation type="submission" date="2025-08" db="UniProtKB">
        <authorList>
            <consortium name="RefSeq"/>
        </authorList>
    </citation>
    <scope>IDENTIFICATION</scope>
    <source>
        <tissue evidence="13">Muscle</tissue>
    </source>
</reference>
<evidence type="ECO:0000256" key="8">
    <source>
        <dbReference type="ARBA" id="ARBA00025861"/>
    </source>
</evidence>
<dbReference type="PRINTS" id="PR00144">
    <property type="entry name" value="DALDHYDRTASE"/>
</dbReference>
<evidence type="ECO:0000256" key="6">
    <source>
        <dbReference type="ARBA" id="ARBA00023244"/>
    </source>
</evidence>
<comment type="similarity">
    <text evidence="2 11">Belongs to the ALAD family.</text>
</comment>
<feature type="non-terminal residue" evidence="13">
    <location>
        <position position="203"/>
    </location>
</feature>
<comment type="pathway">
    <text evidence="1">Porphyrin-containing compound metabolism; protoporphyrin-IX biosynthesis; coproporphyrinogen-III from 5-aminolevulinate: step 1/4.</text>
</comment>
<organism evidence="12 13">
    <name type="scientific">Limulus polyphemus</name>
    <name type="common">Atlantic horseshoe crab</name>
    <dbReference type="NCBI Taxonomy" id="6850"/>
    <lineage>
        <taxon>Eukaryota</taxon>
        <taxon>Metazoa</taxon>
        <taxon>Ecdysozoa</taxon>
        <taxon>Arthropoda</taxon>
        <taxon>Chelicerata</taxon>
        <taxon>Merostomata</taxon>
        <taxon>Xiphosura</taxon>
        <taxon>Limulidae</taxon>
        <taxon>Limulus</taxon>
    </lineage>
</organism>
<evidence type="ECO:0000256" key="5">
    <source>
        <dbReference type="ARBA" id="ARBA00023239"/>
    </source>
</evidence>
<evidence type="ECO:0000256" key="10">
    <source>
        <dbReference type="ARBA" id="ARBA00047651"/>
    </source>
</evidence>
<accession>A0ABM1BUZ5</accession>
<evidence type="ECO:0000256" key="11">
    <source>
        <dbReference type="RuleBase" id="RU004161"/>
    </source>
</evidence>
<dbReference type="PANTHER" id="PTHR11458:SF0">
    <property type="entry name" value="DELTA-AMINOLEVULINIC ACID DEHYDRATASE"/>
    <property type="match status" value="1"/>
</dbReference>
<evidence type="ECO:0000256" key="2">
    <source>
        <dbReference type="ARBA" id="ARBA00008055"/>
    </source>
</evidence>
<evidence type="ECO:0000256" key="3">
    <source>
        <dbReference type="ARBA" id="ARBA00012053"/>
    </source>
</evidence>
<keyword evidence="12" id="KW-1185">Reference proteome</keyword>
<dbReference type="SMART" id="SM01004">
    <property type="entry name" value="ALAD"/>
    <property type="match status" value="1"/>
</dbReference>
<comment type="subunit">
    <text evidence="8">Homooctamer; active form. Homohexamer; low activity form.</text>
</comment>
<dbReference type="GeneID" id="106473055"/>
<evidence type="ECO:0000256" key="1">
    <source>
        <dbReference type="ARBA" id="ARBA00004694"/>
    </source>
</evidence>
<dbReference type="InterPro" id="IPR001731">
    <property type="entry name" value="ALAD"/>
</dbReference>
<evidence type="ECO:0000256" key="9">
    <source>
        <dbReference type="ARBA" id="ARBA00032837"/>
    </source>
</evidence>
<dbReference type="SUPFAM" id="SSF51569">
    <property type="entry name" value="Aldolase"/>
    <property type="match status" value="1"/>
</dbReference>
<name>A0ABM1BUZ5_LIMPO</name>
<dbReference type="Gene3D" id="3.20.20.70">
    <property type="entry name" value="Aldolase class I"/>
    <property type="match status" value="1"/>
</dbReference>
<proteinExistence type="inferred from homology"/>
<gene>
    <name evidence="13" type="primary">LOC106473055</name>
</gene>
<evidence type="ECO:0000313" key="12">
    <source>
        <dbReference type="Proteomes" id="UP000694941"/>
    </source>
</evidence>
<comment type="function">
    <text evidence="7">Catalyzes an early step in the biosynthesis of tetrapyrroles. Binds two molecules of 5-aminolevulinate per subunit, each at a distinct site, and catalyzes their condensation to form porphobilinogen.</text>
</comment>
<evidence type="ECO:0000256" key="7">
    <source>
        <dbReference type="ARBA" id="ARBA00025628"/>
    </source>
</evidence>
<protein>
    <recommendedName>
        <fullName evidence="3">porphobilinogen synthase</fullName>
        <ecNumber evidence="3">4.2.1.24</ecNumber>
    </recommendedName>
    <alternativeName>
        <fullName evidence="9">Porphobilinogen synthase</fullName>
    </alternativeName>
</protein>
<dbReference type="RefSeq" id="XP_013789188.1">
    <property type="nucleotide sequence ID" value="XM_013933734.2"/>
</dbReference>
<dbReference type="PANTHER" id="PTHR11458">
    <property type="entry name" value="DELTA-AMINOLEVULINIC ACID DEHYDRATASE"/>
    <property type="match status" value="1"/>
</dbReference>
<dbReference type="Pfam" id="PF00490">
    <property type="entry name" value="ALAD"/>
    <property type="match status" value="1"/>
</dbReference>
<keyword evidence="6" id="KW-0627">Porphyrin biosynthesis</keyword>
<comment type="catalytic activity">
    <reaction evidence="10">
        <text>2 5-aminolevulinate = porphobilinogen + 2 H2O + H(+)</text>
        <dbReference type="Rhea" id="RHEA:24064"/>
        <dbReference type="ChEBI" id="CHEBI:15377"/>
        <dbReference type="ChEBI" id="CHEBI:15378"/>
        <dbReference type="ChEBI" id="CHEBI:58126"/>
        <dbReference type="ChEBI" id="CHEBI:356416"/>
        <dbReference type="EC" id="4.2.1.24"/>
    </reaction>
</comment>